<keyword evidence="3" id="KW-1185">Reference proteome</keyword>
<dbReference type="KEGG" id="oai:OLEAN_C23100"/>
<dbReference type="Proteomes" id="UP000032749">
    <property type="component" value="Chromosome"/>
</dbReference>
<gene>
    <name evidence="2" type="ORF">OLEAN_C23100</name>
</gene>
<proteinExistence type="predicted"/>
<dbReference type="AlphaFoldDB" id="R4YN99"/>
<protein>
    <recommendedName>
        <fullName evidence="4">DUF11 domain-containing protein</fullName>
    </recommendedName>
</protein>
<evidence type="ECO:0000256" key="1">
    <source>
        <dbReference type="SAM" id="SignalP"/>
    </source>
</evidence>
<organism evidence="2 3">
    <name type="scientific">Oleispira antarctica RB-8</name>
    <dbReference type="NCBI Taxonomy" id="698738"/>
    <lineage>
        <taxon>Bacteria</taxon>
        <taxon>Pseudomonadati</taxon>
        <taxon>Pseudomonadota</taxon>
        <taxon>Gammaproteobacteria</taxon>
        <taxon>Oceanospirillales</taxon>
        <taxon>Oceanospirillaceae</taxon>
        <taxon>Oleispira</taxon>
    </lineage>
</organism>
<reference evidence="2 3" key="1">
    <citation type="journal article" date="2013" name="Nat. Commun.">
        <title>Genome sequence and functional genomic analysis of the oil-degrading bacterium Oleispira antarctica.</title>
        <authorList>
            <person name="Kube M."/>
            <person name="Chernikova T.N."/>
            <person name="Al-Ramahi Y."/>
            <person name="Beloqui A."/>
            <person name="Lopez-Cortez N."/>
            <person name="Guazzaroni M.E."/>
            <person name="Heipieper H.J."/>
            <person name="Klages S."/>
            <person name="Kotsyurbenko O.R."/>
            <person name="Langer I."/>
            <person name="Nechitaylo T.Y."/>
            <person name="Lunsdorf H."/>
            <person name="Fernandez M."/>
            <person name="Juarez S."/>
            <person name="Ciordia S."/>
            <person name="Singer A."/>
            <person name="Kagan O."/>
            <person name="Egorova O."/>
            <person name="Petit P.A."/>
            <person name="Stogios P."/>
            <person name="Kim Y."/>
            <person name="Tchigvintsev A."/>
            <person name="Flick R."/>
            <person name="Denaro R."/>
            <person name="Genovese M."/>
            <person name="Albar J.P."/>
            <person name="Reva O.N."/>
            <person name="Martinez-Gomariz M."/>
            <person name="Tran H."/>
            <person name="Ferrer M."/>
            <person name="Savchenko A."/>
            <person name="Yakunin A.F."/>
            <person name="Yakimov M.M."/>
            <person name="Golyshina O.V."/>
            <person name="Reinhardt R."/>
            <person name="Golyshin P.N."/>
        </authorList>
    </citation>
    <scope>NUCLEOTIDE SEQUENCE [LARGE SCALE GENOMIC DNA]</scope>
</reference>
<dbReference type="OrthoDB" id="8455960at2"/>
<feature type="signal peptide" evidence="1">
    <location>
        <begin position="1"/>
        <end position="27"/>
    </location>
</feature>
<evidence type="ECO:0008006" key="4">
    <source>
        <dbReference type="Google" id="ProtNLM"/>
    </source>
</evidence>
<sequence>MKKKQFSKLLASSAILGGVLLSSNVFAVGTEAGTEITNTASVSFKRANGVEADPVTAQASFNVDEIININNTAPSSSTTINAGDMGAVINSYTVSNLGNASESITLSAIHSSSSDFTPTGKNIYYQRSNATSDTDKLDASDKRYTAGEEILLAKDEVLTVYVTYDIPETATNAETAIINLTVSSTTPGASSAILGDVLNDQGTVGSNNQVIDAIVIQGQAEANATFIVDIDINSLQVSINKVIVGDIANGIVTNSAGDSTNTSAFIPGAEVTYLVVVTVKNGTAAELTIVDTVPENMTYLGSSVKIKSEDGGIIDIATTDFSSFTRPIAGKFSEPTDKGTGDITVNFGDQADGDYAIVLTAIIDAE</sequence>
<evidence type="ECO:0000313" key="3">
    <source>
        <dbReference type="Proteomes" id="UP000032749"/>
    </source>
</evidence>
<evidence type="ECO:0000313" key="2">
    <source>
        <dbReference type="EMBL" id="CCK76486.1"/>
    </source>
</evidence>
<keyword evidence="1" id="KW-0732">Signal</keyword>
<dbReference type="HOGENOM" id="CLU_756126_0_0_6"/>
<feature type="chain" id="PRO_5004374269" description="DUF11 domain-containing protein" evidence="1">
    <location>
        <begin position="28"/>
        <end position="366"/>
    </location>
</feature>
<accession>R4YN99</accession>
<dbReference type="STRING" id="698738.OLEAN_C23100"/>
<dbReference type="EMBL" id="FO203512">
    <property type="protein sequence ID" value="CCK76486.1"/>
    <property type="molecule type" value="Genomic_DNA"/>
</dbReference>
<name>R4YN99_OLEAN</name>